<keyword evidence="7" id="KW-1133">Transmembrane helix</keyword>
<keyword evidence="3" id="KW-0547">Nucleotide-binding</keyword>
<feature type="compositionally biased region" description="Low complexity" evidence="6">
    <location>
        <begin position="57"/>
        <end position="71"/>
    </location>
</feature>
<dbReference type="InterPro" id="IPR050401">
    <property type="entry name" value="Cyclic_nucleotide_synthase"/>
</dbReference>
<comment type="catalytic activity">
    <reaction evidence="1">
        <text>GTP = 3',5'-cyclic GMP + diphosphate</text>
        <dbReference type="Rhea" id="RHEA:13665"/>
        <dbReference type="ChEBI" id="CHEBI:33019"/>
        <dbReference type="ChEBI" id="CHEBI:37565"/>
        <dbReference type="ChEBI" id="CHEBI:57746"/>
        <dbReference type="EC" id="4.6.1.2"/>
    </reaction>
</comment>
<dbReference type="InterPro" id="IPR011009">
    <property type="entry name" value="Kinase-like_dom_sf"/>
</dbReference>
<dbReference type="SUPFAM" id="SSF56112">
    <property type="entry name" value="Protein kinase-like (PK-like)"/>
    <property type="match status" value="1"/>
</dbReference>
<evidence type="ECO:0000313" key="9">
    <source>
        <dbReference type="EMBL" id="GIY72184.1"/>
    </source>
</evidence>
<accession>A0AAV4VRG5</accession>
<keyword evidence="9" id="KW-0675">Receptor</keyword>
<dbReference type="Proteomes" id="UP001054945">
    <property type="component" value="Unassembled WGS sequence"/>
</dbReference>
<feature type="non-terminal residue" evidence="9">
    <location>
        <position position="1"/>
    </location>
</feature>
<gene>
    <name evidence="9" type="primary">Gyc76C</name>
    <name evidence="9" type="ORF">CEXT_174541</name>
</gene>
<dbReference type="GO" id="GO:0004383">
    <property type="term" value="F:guanylate cyclase activity"/>
    <property type="evidence" value="ECO:0007669"/>
    <property type="project" value="UniProtKB-EC"/>
</dbReference>
<dbReference type="Gene3D" id="1.10.510.10">
    <property type="entry name" value="Transferase(Phosphotransferase) domain 1"/>
    <property type="match status" value="1"/>
</dbReference>
<name>A0AAV4VRG5_CAEEX</name>
<evidence type="ECO:0000313" key="10">
    <source>
        <dbReference type="Proteomes" id="UP001054945"/>
    </source>
</evidence>
<dbReference type="GO" id="GO:0007168">
    <property type="term" value="P:receptor guanylyl cyclase signaling pathway"/>
    <property type="evidence" value="ECO:0007669"/>
    <property type="project" value="TreeGrafter"/>
</dbReference>
<feature type="region of interest" description="Disordered" evidence="6">
    <location>
        <begin position="57"/>
        <end position="78"/>
    </location>
</feature>
<dbReference type="InterPro" id="IPR001245">
    <property type="entry name" value="Ser-Thr/Tyr_kinase_cat_dom"/>
</dbReference>
<dbReference type="GO" id="GO:0001653">
    <property type="term" value="F:peptide receptor activity"/>
    <property type="evidence" value="ECO:0007669"/>
    <property type="project" value="TreeGrafter"/>
</dbReference>
<dbReference type="GO" id="GO:0005524">
    <property type="term" value="F:ATP binding"/>
    <property type="evidence" value="ECO:0007669"/>
    <property type="project" value="InterPro"/>
</dbReference>
<keyword evidence="7" id="KW-0472">Membrane</keyword>
<dbReference type="PROSITE" id="PS50011">
    <property type="entry name" value="PROTEIN_KINASE_DOM"/>
    <property type="match status" value="1"/>
</dbReference>
<dbReference type="EC" id="4.6.1.2" evidence="2"/>
<evidence type="ECO:0000256" key="1">
    <source>
        <dbReference type="ARBA" id="ARBA00001436"/>
    </source>
</evidence>
<keyword evidence="5" id="KW-0141">cGMP biosynthesis</keyword>
<keyword evidence="7" id="KW-0812">Transmembrane</keyword>
<evidence type="ECO:0000256" key="3">
    <source>
        <dbReference type="ARBA" id="ARBA00022741"/>
    </source>
</evidence>
<feature type="transmembrane region" description="Helical" evidence="7">
    <location>
        <begin position="6"/>
        <end position="25"/>
    </location>
</feature>
<proteinExistence type="predicted"/>
<dbReference type="PANTHER" id="PTHR11920:SF474">
    <property type="entry name" value="RECEPTOR-TYPE GUANYLATE CYCLASE GYC76C"/>
    <property type="match status" value="1"/>
</dbReference>
<organism evidence="9 10">
    <name type="scientific">Caerostris extrusa</name>
    <name type="common">Bark spider</name>
    <name type="synonym">Caerostris bankana</name>
    <dbReference type="NCBI Taxonomy" id="172846"/>
    <lineage>
        <taxon>Eukaryota</taxon>
        <taxon>Metazoa</taxon>
        <taxon>Ecdysozoa</taxon>
        <taxon>Arthropoda</taxon>
        <taxon>Chelicerata</taxon>
        <taxon>Arachnida</taxon>
        <taxon>Araneae</taxon>
        <taxon>Araneomorphae</taxon>
        <taxon>Entelegynae</taxon>
        <taxon>Araneoidea</taxon>
        <taxon>Araneidae</taxon>
        <taxon>Caerostris</taxon>
    </lineage>
</organism>
<evidence type="ECO:0000256" key="6">
    <source>
        <dbReference type="SAM" id="MobiDB-lite"/>
    </source>
</evidence>
<dbReference type="AlphaFoldDB" id="A0AAV4VRG5"/>
<dbReference type="Pfam" id="PF07714">
    <property type="entry name" value="PK_Tyr_Ser-Thr"/>
    <property type="match status" value="1"/>
</dbReference>
<reference evidence="9 10" key="1">
    <citation type="submission" date="2021-06" db="EMBL/GenBank/DDBJ databases">
        <title>Caerostris extrusa draft genome.</title>
        <authorList>
            <person name="Kono N."/>
            <person name="Arakawa K."/>
        </authorList>
    </citation>
    <scope>NUCLEOTIDE SEQUENCE [LARGE SCALE GENOMIC DNA]</scope>
</reference>
<dbReference type="PANTHER" id="PTHR11920">
    <property type="entry name" value="GUANYLYL CYCLASE"/>
    <property type="match status" value="1"/>
</dbReference>
<dbReference type="GO" id="GO:0005886">
    <property type="term" value="C:plasma membrane"/>
    <property type="evidence" value="ECO:0007669"/>
    <property type="project" value="TreeGrafter"/>
</dbReference>
<keyword evidence="4" id="KW-0456">Lyase</keyword>
<dbReference type="GO" id="GO:0004016">
    <property type="term" value="F:adenylate cyclase activity"/>
    <property type="evidence" value="ECO:0007669"/>
    <property type="project" value="TreeGrafter"/>
</dbReference>
<comment type="caution">
    <text evidence="9">The sequence shown here is derived from an EMBL/GenBank/DDBJ whole genome shotgun (WGS) entry which is preliminary data.</text>
</comment>
<protein>
    <recommendedName>
        <fullName evidence="2">guanylate cyclase</fullName>
        <ecNumber evidence="2">4.6.1.2</ecNumber>
    </recommendedName>
</protein>
<evidence type="ECO:0000259" key="8">
    <source>
        <dbReference type="PROSITE" id="PS50011"/>
    </source>
</evidence>
<feature type="domain" description="Protein kinase" evidence="8">
    <location>
        <begin position="41"/>
        <end position="220"/>
    </location>
</feature>
<sequence length="220" mass="25243">SYAGDYIRVLLFLTISLSVLCWIMYKKWKYEQEIAGLLWKIPLQDIQRYGSHGIVSSESRNSVNSNNSMESKTSQGKKKKEMKIMRELHHDNINPFIGACVQPHYILLVTEYCAKGSLKDILENSDLKLDHIFISSLIFDLIKGMIFLHDSDLKVHGNLKSSNCVVTSRWVLRLTDFGLGDLTTAAENEIFLNYEHYRTVNVGDISFQYASRVYTEVIGH</sequence>
<evidence type="ECO:0000256" key="4">
    <source>
        <dbReference type="ARBA" id="ARBA00023239"/>
    </source>
</evidence>
<evidence type="ECO:0000256" key="7">
    <source>
        <dbReference type="SAM" id="Phobius"/>
    </source>
</evidence>
<evidence type="ECO:0000256" key="5">
    <source>
        <dbReference type="ARBA" id="ARBA00023293"/>
    </source>
</evidence>
<dbReference type="GO" id="GO:0004672">
    <property type="term" value="F:protein kinase activity"/>
    <property type="evidence" value="ECO:0007669"/>
    <property type="project" value="InterPro"/>
</dbReference>
<dbReference type="InterPro" id="IPR000719">
    <property type="entry name" value="Prot_kinase_dom"/>
</dbReference>
<keyword evidence="10" id="KW-1185">Reference proteome</keyword>
<evidence type="ECO:0000256" key="2">
    <source>
        <dbReference type="ARBA" id="ARBA00012202"/>
    </source>
</evidence>
<dbReference type="EMBL" id="BPLR01014911">
    <property type="protein sequence ID" value="GIY72184.1"/>
    <property type="molecule type" value="Genomic_DNA"/>
</dbReference>